<accession>A0A370C8U0</accession>
<sequence length="102" mass="11703">MLAWDWLSRFIIVIISIHCLILGGTFLVESSVFTCLCLGFLASCLGLHIPRCSFAHNREQGRNTTYLASFGFLPFYIDTLFPLSRFPSFHFAIESLISFWLF</sequence>
<gene>
    <name evidence="2" type="ORF">M747DRAFT_152318</name>
</gene>
<reference evidence="2 3" key="1">
    <citation type="submission" date="2018-07" db="EMBL/GenBank/DDBJ databases">
        <title>Section-level genome sequencing of Aspergillus section Nigri to investigate inter- and intra-species variation.</title>
        <authorList>
            <consortium name="DOE Joint Genome Institute"/>
            <person name="Vesth T.C."/>
            <person name="Nybo J.L."/>
            <person name="Theobald S."/>
            <person name="Frisvad J.C."/>
            <person name="Larsen T.O."/>
            <person name="Nielsen K.F."/>
            <person name="Hoof J.B."/>
            <person name="Brandl J."/>
            <person name="Salamov A."/>
            <person name="Riley R."/>
            <person name="Gladden J.M."/>
            <person name="Phatale P."/>
            <person name="Nielsen M.T."/>
            <person name="Lyhne E.K."/>
            <person name="Kogle M.E."/>
            <person name="Strasser K."/>
            <person name="McDonnell E."/>
            <person name="Barry K."/>
            <person name="Clum A."/>
            <person name="Chen C."/>
            <person name="Nolan M."/>
            <person name="Sandor L."/>
            <person name="Kuo A."/>
            <person name="Lipzen A."/>
            <person name="Hainaut M."/>
            <person name="Drula E."/>
            <person name="Tsang A."/>
            <person name="Magnuson J.K."/>
            <person name="Henrissat B."/>
            <person name="Wiebenga A."/>
            <person name="Simmons B.A."/>
            <person name="Makela M.R."/>
            <person name="De vries R.P."/>
            <person name="Grigoriev I.V."/>
            <person name="Mortensen U.H."/>
            <person name="Baker S.E."/>
            <person name="Andersen M.R."/>
        </authorList>
    </citation>
    <scope>NUCLEOTIDE SEQUENCE [LARGE SCALE GENOMIC DNA]</scope>
    <source>
        <strain evidence="2 3">ATCC 13496</strain>
    </source>
</reference>
<dbReference type="Proteomes" id="UP000253845">
    <property type="component" value="Unassembled WGS sequence"/>
</dbReference>
<keyword evidence="1" id="KW-0812">Transmembrane</keyword>
<proteinExistence type="predicted"/>
<protein>
    <submittedName>
        <fullName evidence="2">Uncharacterized protein</fullName>
    </submittedName>
</protein>
<evidence type="ECO:0000256" key="1">
    <source>
        <dbReference type="SAM" id="Phobius"/>
    </source>
</evidence>
<evidence type="ECO:0000313" key="3">
    <source>
        <dbReference type="Proteomes" id="UP000253845"/>
    </source>
</evidence>
<keyword evidence="1" id="KW-0472">Membrane</keyword>
<evidence type="ECO:0000313" key="2">
    <source>
        <dbReference type="EMBL" id="RDH23539.1"/>
    </source>
</evidence>
<keyword evidence="1" id="KW-1133">Transmembrane helix</keyword>
<name>A0A370C8U0_ASPNG</name>
<dbReference type="EMBL" id="KZ851904">
    <property type="protein sequence ID" value="RDH23539.1"/>
    <property type="molecule type" value="Genomic_DNA"/>
</dbReference>
<organism evidence="2 3">
    <name type="scientific">Aspergillus niger ATCC 13496</name>
    <dbReference type="NCBI Taxonomy" id="1353008"/>
    <lineage>
        <taxon>Eukaryota</taxon>
        <taxon>Fungi</taxon>
        <taxon>Dikarya</taxon>
        <taxon>Ascomycota</taxon>
        <taxon>Pezizomycotina</taxon>
        <taxon>Eurotiomycetes</taxon>
        <taxon>Eurotiomycetidae</taxon>
        <taxon>Eurotiales</taxon>
        <taxon>Aspergillaceae</taxon>
        <taxon>Aspergillus</taxon>
        <taxon>Aspergillus subgen. Circumdati</taxon>
    </lineage>
</organism>
<feature type="transmembrane region" description="Helical" evidence="1">
    <location>
        <begin position="32"/>
        <end position="49"/>
    </location>
</feature>
<dbReference type="VEuPathDB" id="FungiDB:M747DRAFT_152318"/>
<dbReference type="AlphaFoldDB" id="A0A370C8U0"/>
<feature type="transmembrane region" description="Helical" evidence="1">
    <location>
        <begin position="6"/>
        <end position="27"/>
    </location>
</feature>